<keyword evidence="2" id="KW-0472">Membrane</keyword>
<accession>A0A024FXH4</accession>
<feature type="region of interest" description="Disordered" evidence="1">
    <location>
        <begin position="616"/>
        <end position="635"/>
    </location>
</feature>
<keyword evidence="4" id="KW-1185">Reference proteome</keyword>
<dbReference type="InParanoid" id="A0A024FXH4"/>
<feature type="compositionally biased region" description="Basic and acidic residues" evidence="1">
    <location>
        <begin position="254"/>
        <end position="263"/>
    </location>
</feature>
<gene>
    <name evidence="3" type="ORF">BN9_000510</name>
</gene>
<dbReference type="OrthoDB" id="49627at2759"/>
<sequence>MKQEDFVAESEDDDATTEACQNASQRIDDTTSIEDTIDIEKISQSSRIVSNKKLHKNCPAPAQELIPCDSQNGSKILYDEKLTQCSQVRKDDGLLEIRSFVMVDSRTWPGINKPGGPGRVAAVRQEDQSFVYDIRYIFGGFEKGVRREFIHLSNLLEREQTARVPQPRQYYHEEYAEPRGVKRSNKEQSKKKRWEPQECNDLMRDDANDMKSPSVTAYIQENKKVRTVERETKPALPSVSGKSVYTRKRRRLRQNSDRIRGDSGSELEQIDRTVFNDFGKNTSEASNSAESDDGYQPLHLSRRHTFEKKRRRYVGGYWHHGEDADSTFIQPEDSAMDLPDDVRKQTHFKLAESIDGLKHQLAVESENFEMALCQFYSVKRSISFDTSSTLEYSELNDLYDKLTQLESSLRKDIIRSGEDIVDMIIRAIEGRDARLPENLELDHDERKRRVAEYGSWLRKTKMIAEEMYRENRWKKPGVPSELDSGSQSGEALGGEMSDEDYESDDAEADRVLEEWQDGCDAATLDVRDGNYDTSDERIWTSRSQESFTQLPKAHTRARSRISFDHRIQSSGLTVNSGTIPRQIQSKLRLTTRRITSEDFSSKWNWYRVLKNIRTSRKQNSSGKQCSKKQPNKLQKSKSWLFRHDVNAKVRALRNLRSENASNSKLRSIARKHFSPLTNASAPQNAHYIDNESHHSREYADWDSVFEVVQVDSSLSRLLQLTPCTVERQRALLDFEKIVDGELYRMCPAINDPIDHQKAFIAHQGKFTRQSLNLLYWMEQKFMKSVTIELFEKRETYIATDWKNTTTYKELETLEGACKQALLTFTETTIRTLCYQSHGTIHKLAEFASTELKQILQCIPSCGQIFENFKGYFAFFELEDEISTPLLHTISCIFWHALRIAEALLKVSACKTQQSESDLNSAQEMPDILRPKRVILASALYLVDLYLHIPMSHGVHQEEDHRDTLHLKSEMPAQSLWLFIFQCSQDQVDPTESVKASSALMPDSKTFWIMLQMMFEHGLVRQLASDFVARRPFGPYTQDKNNTIPPTLDNDIESLVEAEVLSLKVGWELTTTLACLCFENKDLELTKQNAAEKWGLVKVLLRQSTGIASCILDCKKNECYHQNYAIYISMALQHVLTLSGLWAPCIEVVELICFESKLCFGITAYELPSILSLLEKKTIDFQVAKRNNSPKLAQLTSHWSLEAAASKSHAGSQQAYIDLICSIVLVQLLKFERTIQRNRFRQRLIRTISNRLDANSSSGVEINTAGTWDWKKILPSNSTKQPEGQTSDGLEVLYLIRSDFYYLTFFVQSILMLCFLALFAFISIQFDTLENTSTIAQPRDHRQLSRDIEYYCNELTRVEKEKIVQPSLLAGIFAFIGRLVISRTDLLAIVLKHFSIHLECTMKEILQSAWNPATARTTASDQESGKGANLCAPEDVVLLEFTNLAEFFLDHIHGGNLARVEALPHKYDDALSSCVKAIITPALALAIDACLENRLLHDYLPRILNLLWQLSPARYYQPTLSLKGISLMHCIEKSDTIEQVNDDFEDDDMLELLASVDLEKLSSVKQAKPLEWTLKDLVMAFEADILKALTRPYRLPLQRLLFSSSMLASPVGRQSSLNYQTMQIFGCIISTCSSSYSWDVARAASLQKPCFFTSKLFSAIIRHNWDARNWLVLSFFSDTNAENELLQLWLKATFDPTTLFLDRDSGHINYWEAMTDTIIYNLHQNVRLETKMAPLMFQCMQDTASRFYPTFTSHMTSSVAQPDHCQLHFQLFLSLCKSIGSVWNRSCMEPQNNQRYQFRSKFMDRYHGIFTVYTELYEANLRHMITRLEQMKSSGWMRSTMVLQKEFARQQYTSTNAHCLDTSIDGLDLGSLNGKEQTNEPLWQALRLFKFMYDCAEAFLIHCSDLAIGQQNTFFAIMEVMFRQAVFAENERIKAKFPSKFQAFTAEHSLTAWNSLLESIRTYFAQQKYPSLMRWFARTENSYQTLENGWKSSNLRLLLLNILDYDGALGIRSYYHDLEDDQLVNIATRVRREAYYLSCGLLICNTTSAQAQSLSESSENSLLLTQKLRKFILTNFLAELLADAVAEGGPLGQTLLPCAQFVKAYIHHCKLNLKPAEAVSDLAANPLEALPFISLVAEYTFCKPLDTIVQYETLSYILAIELCGILQYMLETFEWWGRSDRLCEHKQVFTLLHLSLCSIGVILRHVDESSFNEIVDTLIDGGKKEKLDLDAIKNRFRKENTRMLAKEYSPIERVNAFDRPKGETPDAYGFSKALICADLLCATRSLIKVCCLTAVQQREIQMAVRLFASLRD</sequence>
<evidence type="ECO:0000313" key="3">
    <source>
        <dbReference type="EMBL" id="CCI39268.1"/>
    </source>
</evidence>
<feature type="region of interest" description="Disordered" evidence="1">
    <location>
        <begin position="228"/>
        <end position="265"/>
    </location>
</feature>
<organism evidence="3 4">
    <name type="scientific">Albugo candida</name>
    <dbReference type="NCBI Taxonomy" id="65357"/>
    <lineage>
        <taxon>Eukaryota</taxon>
        <taxon>Sar</taxon>
        <taxon>Stramenopiles</taxon>
        <taxon>Oomycota</taxon>
        <taxon>Peronosporomycetes</taxon>
        <taxon>Albuginales</taxon>
        <taxon>Albuginaceae</taxon>
        <taxon>Albugo</taxon>
    </lineage>
</organism>
<name>A0A024FXH4_9STRA</name>
<reference evidence="3 4" key="1">
    <citation type="submission" date="2012-05" db="EMBL/GenBank/DDBJ databases">
        <title>Recombination and specialization in a pathogen metapopulation.</title>
        <authorList>
            <person name="Gardiner A."/>
            <person name="Kemen E."/>
            <person name="Schultz-Larsen T."/>
            <person name="MacLean D."/>
            <person name="Van Oosterhout C."/>
            <person name="Jones J.D.G."/>
        </authorList>
    </citation>
    <scope>NUCLEOTIDE SEQUENCE [LARGE SCALE GENOMIC DNA]</scope>
    <source>
        <strain evidence="3 4">Ac Nc2</strain>
    </source>
</reference>
<proteinExistence type="predicted"/>
<evidence type="ECO:0000256" key="2">
    <source>
        <dbReference type="SAM" id="Phobius"/>
    </source>
</evidence>
<evidence type="ECO:0000256" key="1">
    <source>
        <dbReference type="SAM" id="MobiDB-lite"/>
    </source>
</evidence>
<keyword evidence="2" id="KW-0812">Transmembrane</keyword>
<comment type="caution">
    <text evidence="3">The sequence shown here is derived from an EMBL/GenBank/DDBJ whole genome shotgun (WGS) entry which is preliminary data.</text>
</comment>
<feature type="region of interest" description="Disordered" evidence="1">
    <location>
        <begin position="170"/>
        <end position="209"/>
    </location>
</feature>
<keyword evidence="2" id="KW-1133">Transmembrane helix</keyword>
<dbReference type="EMBL" id="CAIX01000001">
    <property type="protein sequence ID" value="CCI39268.1"/>
    <property type="molecule type" value="Genomic_DNA"/>
</dbReference>
<feature type="region of interest" description="Disordered" evidence="1">
    <location>
        <begin position="1"/>
        <end position="25"/>
    </location>
</feature>
<feature type="compositionally biased region" description="Basic and acidic residues" evidence="1">
    <location>
        <begin position="170"/>
        <end position="188"/>
    </location>
</feature>
<feature type="transmembrane region" description="Helical" evidence="2">
    <location>
        <begin position="1299"/>
        <end position="1323"/>
    </location>
</feature>
<feature type="region of interest" description="Disordered" evidence="1">
    <location>
        <begin position="474"/>
        <end position="500"/>
    </location>
</feature>
<dbReference type="Proteomes" id="UP000053237">
    <property type="component" value="Unassembled WGS sequence"/>
</dbReference>
<protein>
    <submittedName>
        <fullName evidence="3">Uncharacterized protein</fullName>
    </submittedName>
</protein>
<evidence type="ECO:0000313" key="4">
    <source>
        <dbReference type="Proteomes" id="UP000053237"/>
    </source>
</evidence>
<feature type="compositionally biased region" description="Acidic residues" evidence="1">
    <location>
        <begin position="1"/>
        <end position="16"/>
    </location>
</feature>